<dbReference type="Proteomes" id="UP000823775">
    <property type="component" value="Unassembled WGS sequence"/>
</dbReference>
<reference evidence="2 3" key="1">
    <citation type="journal article" date="2021" name="BMC Genomics">
        <title>Datura genome reveals duplications of psychoactive alkaloid biosynthetic genes and high mutation rate following tissue culture.</title>
        <authorList>
            <person name="Rajewski A."/>
            <person name="Carter-House D."/>
            <person name="Stajich J."/>
            <person name="Litt A."/>
        </authorList>
    </citation>
    <scope>NUCLEOTIDE SEQUENCE [LARGE SCALE GENOMIC DNA]</scope>
    <source>
        <strain evidence="2">AR-01</strain>
    </source>
</reference>
<gene>
    <name evidence="2" type="ORF">HAX54_004602</name>
</gene>
<feature type="region of interest" description="Disordered" evidence="1">
    <location>
        <begin position="1"/>
        <end position="58"/>
    </location>
</feature>
<evidence type="ECO:0000313" key="3">
    <source>
        <dbReference type="Proteomes" id="UP000823775"/>
    </source>
</evidence>
<dbReference type="EMBL" id="JACEIK010012133">
    <property type="protein sequence ID" value="MCE3216045.1"/>
    <property type="molecule type" value="Genomic_DNA"/>
</dbReference>
<evidence type="ECO:0000313" key="2">
    <source>
        <dbReference type="EMBL" id="MCE3216045.1"/>
    </source>
</evidence>
<keyword evidence="3" id="KW-1185">Reference proteome</keyword>
<organism evidence="2 3">
    <name type="scientific">Datura stramonium</name>
    <name type="common">Jimsonweed</name>
    <name type="synonym">Common thornapple</name>
    <dbReference type="NCBI Taxonomy" id="4076"/>
    <lineage>
        <taxon>Eukaryota</taxon>
        <taxon>Viridiplantae</taxon>
        <taxon>Streptophyta</taxon>
        <taxon>Embryophyta</taxon>
        <taxon>Tracheophyta</taxon>
        <taxon>Spermatophyta</taxon>
        <taxon>Magnoliopsida</taxon>
        <taxon>eudicotyledons</taxon>
        <taxon>Gunneridae</taxon>
        <taxon>Pentapetalae</taxon>
        <taxon>asterids</taxon>
        <taxon>lamiids</taxon>
        <taxon>Solanales</taxon>
        <taxon>Solanaceae</taxon>
        <taxon>Solanoideae</taxon>
        <taxon>Datureae</taxon>
        <taxon>Datura</taxon>
    </lineage>
</organism>
<evidence type="ECO:0000256" key="1">
    <source>
        <dbReference type="SAM" id="MobiDB-lite"/>
    </source>
</evidence>
<name>A0ABS8WVL3_DATST</name>
<protein>
    <submittedName>
        <fullName evidence="2">Uncharacterized protein</fullName>
    </submittedName>
</protein>
<proteinExistence type="predicted"/>
<sequence length="112" mass="12641">MLPKFQPTKGRSQRRNERPKQTHQLGDEASESKEQVQEIGAKGQTPAIELDEESGNADTKSLAGEIEYMRGDVIKVKTPGFQESVLAGQGLRKIHTGRPHYHMKRTPQEKLY</sequence>
<comment type="caution">
    <text evidence="2">The sequence shown here is derived from an EMBL/GenBank/DDBJ whole genome shotgun (WGS) entry which is preliminary data.</text>
</comment>
<accession>A0ABS8WVL3</accession>